<proteinExistence type="predicted"/>
<feature type="compositionally biased region" description="Low complexity" evidence="1">
    <location>
        <begin position="48"/>
        <end position="60"/>
    </location>
</feature>
<evidence type="ECO:0000313" key="3">
    <source>
        <dbReference type="Proteomes" id="UP001501442"/>
    </source>
</evidence>
<name>A0ABP8U5N6_9ACTN</name>
<gene>
    <name evidence="2" type="ORF">GCM10023196_017100</name>
</gene>
<evidence type="ECO:0008006" key="4">
    <source>
        <dbReference type="Google" id="ProtNLM"/>
    </source>
</evidence>
<reference evidence="3" key="1">
    <citation type="journal article" date="2019" name="Int. J. Syst. Evol. Microbiol.">
        <title>The Global Catalogue of Microorganisms (GCM) 10K type strain sequencing project: providing services to taxonomists for standard genome sequencing and annotation.</title>
        <authorList>
            <consortium name="The Broad Institute Genomics Platform"/>
            <consortium name="The Broad Institute Genome Sequencing Center for Infectious Disease"/>
            <person name="Wu L."/>
            <person name="Ma J."/>
        </authorList>
    </citation>
    <scope>NUCLEOTIDE SEQUENCE [LARGE SCALE GENOMIC DNA]</scope>
    <source>
        <strain evidence="3">JCM 17939</strain>
    </source>
</reference>
<accession>A0ABP8U5N6</accession>
<dbReference type="EMBL" id="BAABHK010000002">
    <property type="protein sequence ID" value="GAA4622934.1"/>
    <property type="molecule type" value="Genomic_DNA"/>
</dbReference>
<keyword evidence="3" id="KW-1185">Reference proteome</keyword>
<evidence type="ECO:0000256" key="1">
    <source>
        <dbReference type="SAM" id="MobiDB-lite"/>
    </source>
</evidence>
<feature type="region of interest" description="Disordered" evidence="1">
    <location>
        <begin position="40"/>
        <end position="62"/>
    </location>
</feature>
<sequence>MVISRSRAWAFSTAACSRSRASLGASASFWNCSQLSRWALPKASPPDRSSSSHFATSRSRGPMTSCWSFAQSARASLETASNVASVIVYRRCARPVSSLTSAVSSLNPRPASPSFCSTVASNRSRSFSEAR</sequence>
<dbReference type="Proteomes" id="UP001501442">
    <property type="component" value="Unassembled WGS sequence"/>
</dbReference>
<evidence type="ECO:0000313" key="2">
    <source>
        <dbReference type="EMBL" id="GAA4622934.1"/>
    </source>
</evidence>
<feature type="region of interest" description="Disordered" evidence="1">
    <location>
        <begin position="101"/>
        <end position="131"/>
    </location>
</feature>
<comment type="caution">
    <text evidence="2">The sequence shown here is derived from an EMBL/GenBank/DDBJ whole genome shotgun (WGS) entry which is preliminary data.</text>
</comment>
<feature type="compositionally biased region" description="Polar residues" evidence="1">
    <location>
        <begin position="114"/>
        <end position="125"/>
    </location>
</feature>
<protein>
    <recommendedName>
        <fullName evidence="4">Secreted protein</fullName>
    </recommendedName>
</protein>
<organism evidence="2 3">
    <name type="scientific">Actinoallomurus vinaceus</name>
    <dbReference type="NCBI Taxonomy" id="1080074"/>
    <lineage>
        <taxon>Bacteria</taxon>
        <taxon>Bacillati</taxon>
        <taxon>Actinomycetota</taxon>
        <taxon>Actinomycetes</taxon>
        <taxon>Streptosporangiales</taxon>
        <taxon>Thermomonosporaceae</taxon>
        <taxon>Actinoallomurus</taxon>
    </lineage>
</organism>